<reference evidence="1 2" key="1">
    <citation type="submission" date="2009-10" db="EMBL/GenBank/DDBJ databases">
        <authorList>
            <person name="Weinstock G."/>
            <person name="Sodergren E."/>
            <person name="Clifton S."/>
            <person name="Fulton L."/>
            <person name="Fulton B."/>
            <person name="Courtney L."/>
            <person name="Fronick C."/>
            <person name="Harrison M."/>
            <person name="Strong C."/>
            <person name="Farmer C."/>
            <person name="Delahaunty K."/>
            <person name="Markovic C."/>
            <person name="Hall O."/>
            <person name="Minx P."/>
            <person name="Tomlinson C."/>
            <person name="Mitreva M."/>
            <person name="Nelson J."/>
            <person name="Hou S."/>
            <person name="Wollam A."/>
            <person name="Pepin K.H."/>
            <person name="Johnson M."/>
            <person name="Bhonagiri V."/>
            <person name="Nash W.E."/>
            <person name="Warren W."/>
            <person name="Chinwalla A."/>
            <person name="Mardis E.R."/>
            <person name="Wilson R.K."/>
        </authorList>
    </citation>
    <scope>NUCLEOTIDE SEQUENCE [LARGE SCALE GENOMIC DNA]</scope>
    <source>
        <strain evidence="2">ATCC 25996 / DSM 4631 / NCTC 10774 / M26</strain>
    </source>
</reference>
<dbReference type="EMBL" id="ACDX02000014">
    <property type="protein sequence ID" value="EFC87832.1"/>
    <property type="molecule type" value="Genomic_DNA"/>
</dbReference>
<gene>
    <name evidence="1" type="ORF">NEIMUCOT_05747</name>
</gene>
<dbReference type="AlphaFoldDB" id="D2ZYN3"/>
<accession>D2ZYN3</accession>
<proteinExistence type="predicted"/>
<organism evidence="1 2">
    <name type="scientific">Neisseria mucosa (strain ATCC 25996 / DSM 4631 / NCTC 10774 / M26)</name>
    <dbReference type="NCBI Taxonomy" id="546266"/>
    <lineage>
        <taxon>Bacteria</taxon>
        <taxon>Pseudomonadati</taxon>
        <taxon>Pseudomonadota</taxon>
        <taxon>Betaproteobacteria</taxon>
        <taxon>Neisseriales</taxon>
        <taxon>Neisseriaceae</taxon>
        <taxon>Neisseria</taxon>
    </lineage>
</organism>
<name>D2ZYN3_NEIM2</name>
<dbReference type="STRING" id="546266.NEIMUCOT_05747"/>
<sequence length="59" mass="6684">MSVRFQSVKILQRLLSILLFGLKEHLDRNGVQAVNEVSTACVFGYTIRPPFFGIPLCIF</sequence>
<protein>
    <submittedName>
        <fullName evidence="1">Uncharacterized protein</fullName>
    </submittedName>
</protein>
<comment type="caution">
    <text evidence="1">The sequence shown here is derived from an EMBL/GenBank/DDBJ whole genome shotgun (WGS) entry which is preliminary data.</text>
</comment>
<evidence type="ECO:0000313" key="1">
    <source>
        <dbReference type="EMBL" id="EFC87832.1"/>
    </source>
</evidence>
<evidence type="ECO:0000313" key="2">
    <source>
        <dbReference type="Proteomes" id="UP000003344"/>
    </source>
</evidence>
<dbReference type="Proteomes" id="UP000003344">
    <property type="component" value="Unassembled WGS sequence"/>
</dbReference>